<dbReference type="Proteomes" id="UP000599074">
    <property type="component" value="Unassembled WGS sequence"/>
</dbReference>
<keyword evidence="2" id="KW-1185">Reference proteome</keyword>
<reference evidence="1" key="1">
    <citation type="submission" date="2021-01" db="EMBL/GenBank/DDBJ databases">
        <title>Whole genome shotgun sequence of Planosporangium mesophilum NBRC 109066.</title>
        <authorList>
            <person name="Komaki H."/>
            <person name="Tamura T."/>
        </authorList>
    </citation>
    <scope>NUCLEOTIDE SEQUENCE</scope>
    <source>
        <strain evidence="1">NBRC 109066</strain>
    </source>
</reference>
<organism evidence="1 2">
    <name type="scientific">Planosporangium mesophilum</name>
    <dbReference type="NCBI Taxonomy" id="689768"/>
    <lineage>
        <taxon>Bacteria</taxon>
        <taxon>Bacillati</taxon>
        <taxon>Actinomycetota</taxon>
        <taxon>Actinomycetes</taxon>
        <taxon>Micromonosporales</taxon>
        <taxon>Micromonosporaceae</taxon>
        <taxon>Planosporangium</taxon>
    </lineage>
</organism>
<sequence length="144" mass="16203">MVPNSIKIRVPCEYVFPHGALYLSADKLVDFDRLREDDNQARDEHGRRIWVVKVMDQDPDAGRFGRSTEAEVKIAADVQPYRLSSSFMATGPVEPCRCPLWPTRRGSLATFRWDQLGRGSSSRLSSCCSVCPTSSSRSRWSSCS</sequence>
<proteinExistence type="predicted"/>
<evidence type="ECO:0000313" key="2">
    <source>
        <dbReference type="Proteomes" id="UP000599074"/>
    </source>
</evidence>
<dbReference type="EMBL" id="BOON01000052">
    <property type="protein sequence ID" value="GII25492.1"/>
    <property type="molecule type" value="Genomic_DNA"/>
</dbReference>
<dbReference type="AlphaFoldDB" id="A0A8J3X2H3"/>
<name>A0A8J3X2H3_9ACTN</name>
<protein>
    <submittedName>
        <fullName evidence="1">Uncharacterized protein</fullName>
    </submittedName>
</protein>
<evidence type="ECO:0000313" key="1">
    <source>
        <dbReference type="EMBL" id="GII25492.1"/>
    </source>
</evidence>
<accession>A0A8J3X2H3</accession>
<gene>
    <name evidence="1" type="ORF">Pme01_50890</name>
</gene>
<comment type="caution">
    <text evidence="1">The sequence shown here is derived from an EMBL/GenBank/DDBJ whole genome shotgun (WGS) entry which is preliminary data.</text>
</comment>